<keyword evidence="2" id="KW-0472">Membrane</keyword>
<feature type="transmembrane region" description="Helical" evidence="2">
    <location>
        <begin position="119"/>
        <end position="142"/>
    </location>
</feature>
<feature type="transmembrane region" description="Helical" evidence="2">
    <location>
        <begin position="40"/>
        <end position="65"/>
    </location>
</feature>
<dbReference type="STRING" id="1141098.A0A1Y2EFP9"/>
<dbReference type="InParanoid" id="A0A1Y2EFP9"/>
<dbReference type="EMBL" id="MCFJ01000002">
    <property type="protein sequence ID" value="ORY70086.1"/>
    <property type="molecule type" value="Genomic_DNA"/>
</dbReference>
<name>A0A1Y2EFP9_9PEZI</name>
<evidence type="ECO:0000313" key="4">
    <source>
        <dbReference type="Proteomes" id="UP000193689"/>
    </source>
</evidence>
<feature type="region of interest" description="Disordered" evidence="1">
    <location>
        <begin position="181"/>
        <end position="204"/>
    </location>
</feature>
<keyword evidence="4" id="KW-1185">Reference proteome</keyword>
<feature type="compositionally biased region" description="Low complexity" evidence="1">
    <location>
        <begin position="292"/>
        <end position="305"/>
    </location>
</feature>
<reference evidence="3 4" key="1">
    <citation type="submission" date="2016-07" db="EMBL/GenBank/DDBJ databases">
        <title>Pervasive Adenine N6-methylation of Active Genes in Fungi.</title>
        <authorList>
            <consortium name="DOE Joint Genome Institute"/>
            <person name="Mondo S.J."/>
            <person name="Dannebaum R.O."/>
            <person name="Kuo R.C."/>
            <person name="Labutti K."/>
            <person name="Haridas S."/>
            <person name="Kuo A."/>
            <person name="Salamov A."/>
            <person name="Ahrendt S.R."/>
            <person name="Lipzen A."/>
            <person name="Sullivan W."/>
            <person name="Andreopoulos W.B."/>
            <person name="Clum A."/>
            <person name="Lindquist E."/>
            <person name="Daum C."/>
            <person name="Ramamoorthy G.K."/>
            <person name="Gryganskyi A."/>
            <person name="Culley D."/>
            <person name="Magnuson J.K."/>
            <person name="James T.Y."/>
            <person name="O'Malley M.A."/>
            <person name="Stajich J.E."/>
            <person name="Spatafora J.W."/>
            <person name="Visel A."/>
            <person name="Grigoriev I.V."/>
        </authorList>
    </citation>
    <scope>NUCLEOTIDE SEQUENCE [LARGE SCALE GENOMIC DNA]</scope>
    <source>
        <strain evidence="3 4">CBS 129021</strain>
    </source>
</reference>
<protein>
    <submittedName>
        <fullName evidence="3">Uncharacterized protein</fullName>
    </submittedName>
</protein>
<evidence type="ECO:0000256" key="1">
    <source>
        <dbReference type="SAM" id="MobiDB-lite"/>
    </source>
</evidence>
<dbReference type="Proteomes" id="UP000193689">
    <property type="component" value="Unassembled WGS sequence"/>
</dbReference>
<comment type="caution">
    <text evidence="3">The sequence shown here is derived from an EMBL/GenBank/DDBJ whole genome shotgun (WGS) entry which is preliminary data.</text>
</comment>
<proteinExistence type="predicted"/>
<feature type="compositionally biased region" description="Low complexity" evidence="1">
    <location>
        <begin position="385"/>
        <end position="401"/>
    </location>
</feature>
<feature type="compositionally biased region" description="Low complexity" evidence="1">
    <location>
        <begin position="361"/>
        <end position="370"/>
    </location>
</feature>
<gene>
    <name evidence="3" type="ORF">BCR38DRAFT_481236</name>
</gene>
<keyword evidence="2" id="KW-0812">Transmembrane</keyword>
<feature type="region of interest" description="Disordered" evidence="1">
    <location>
        <begin position="347"/>
        <end position="406"/>
    </location>
</feature>
<feature type="region of interest" description="Disordered" evidence="1">
    <location>
        <begin position="232"/>
        <end position="335"/>
    </location>
</feature>
<accession>A0A1Y2EFP9</accession>
<dbReference type="OrthoDB" id="5431149at2759"/>
<feature type="transmembrane region" description="Helical" evidence="2">
    <location>
        <begin position="77"/>
        <end position="99"/>
    </location>
</feature>
<dbReference type="RefSeq" id="XP_040720036.1">
    <property type="nucleotide sequence ID" value="XM_040863359.1"/>
</dbReference>
<feature type="compositionally biased region" description="Polar residues" evidence="1">
    <location>
        <begin position="232"/>
        <end position="255"/>
    </location>
</feature>
<feature type="compositionally biased region" description="Polar residues" evidence="1">
    <location>
        <begin position="265"/>
        <end position="283"/>
    </location>
</feature>
<evidence type="ECO:0000313" key="3">
    <source>
        <dbReference type="EMBL" id="ORY70086.1"/>
    </source>
</evidence>
<keyword evidence="2" id="KW-1133">Transmembrane helix</keyword>
<dbReference type="GeneID" id="63779571"/>
<organism evidence="3 4">
    <name type="scientific">Pseudomassariella vexata</name>
    <dbReference type="NCBI Taxonomy" id="1141098"/>
    <lineage>
        <taxon>Eukaryota</taxon>
        <taxon>Fungi</taxon>
        <taxon>Dikarya</taxon>
        <taxon>Ascomycota</taxon>
        <taxon>Pezizomycotina</taxon>
        <taxon>Sordariomycetes</taxon>
        <taxon>Xylariomycetidae</taxon>
        <taxon>Amphisphaeriales</taxon>
        <taxon>Pseudomassariaceae</taxon>
        <taxon>Pseudomassariella</taxon>
    </lineage>
</organism>
<sequence>MTMPRLLPAVLGVAALLATAVVFLLDVANARTARKSSTVQTAAAVASGFEAIMFVLLAVLLSTCLRKASRPKRSAGIWFAVSLVGSVVATTASVVVLVILGQDTENELILGGPELNFLIGAAVGLGFAFAGQLLFVVVYFVVSRLSGSDQIQSSRNEEEGRFTPQMRVKSIPYTRTTVTSAKSKEWQVTDHQSPPSTSSGHSVAGTFSSIRTSISHAVRPISSKTRLLSMSSRTGSIYQQRRTASLESTSNQERSSVVEDGFDSWDTSGVDSQSRQTVLETSSPPAPRFLETIPASPTTSRSPSPGCALDLEPPKKTRRRSRSYSPVPKPPPLLTAHASTSELHIHPLFRSDSPTPPPAATPGTSVVAAPQAGRTISEKSLTRMRSGSLPSSPSPLNRSGSYDSGRMTPTLAEAIEEEERRMTPPIPGWVLGAGSRTSFTEYQCRKLRDGEIDMTAGGLGISQ</sequence>
<dbReference type="AlphaFoldDB" id="A0A1Y2EFP9"/>
<evidence type="ECO:0000256" key="2">
    <source>
        <dbReference type="SAM" id="Phobius"/>
    </source>
</evidence>
<feature type="compositionally biased region" description="Polar residues" evidence="1">
    <location>
        <begin position="189"/>
        <end position="204"/>
    </location>
</feature>